<dbReference type="GO" id="GO:0031505">
    <property type="term" value="P:fungal-type cell wall organization"/>
    <property type="evidence" value="ECO:0007669"/>
    <property type="project" value="TreeGrafter"/>
</dbReference>
<accession>A0AAN6WER8</accession>
<feature type="chain" id="PRO_5042880527" evidence="10">
    <location>
        <begin position="20"/>
        <end position="782"/>
    </location>
</feature>
<dbReference type="GO" id="GO:0006508">
    <property type="term" value="P:proteolysis"/>
    <property type="evidence" value="ECO:0007669"/>
    <property type="project" value="UniProtKB-KW"/>
</dbReference>
<evidence type="ECO:0000259" key="11">
    <source>
        <dbReference type="PROSITE" id="PS51767"/>
    </source>
</evidence>
<dbReference type="GO" id="GO:0005576">
    <property type="term" value="C:extracellular region"/>
    <property type="evidence" value="ECO:0007669"/>
    <property type="project" value="TreeGrafter"/>
</dbReference>
<name>A0AAN6WER8_9PEZI</name>
<organism evidence="12 13">
    <name type="scientific">Triangularia setosa</name>
    <dbReference type="NCBI Taxonomy" id="2587417"/>
    <lineage>
        <taxon>Eukaryota</taxon>
        <taxon>Fungi</taxon>
        <taxon>Dikarya</taxon>
        <taxon>Ascomycota</taxon>
        <taxon>Pezizomycotina</taxon>
        <taxon>Sordariomycetes</taxon>
        <taxon>Sordariomycetidae</taxon>
        <taxon>Sordariales</taxon>
        <taxon>Podosporaceae</taxon>
        <taxon>Triangularia</taxon>
    </lineage>
</organism>
<dbReference type="InterPro" id="IPR021109">
    <property type="entry name" value="Peptidase_aspartic_dom_sf"/>
</dbReference>
<dbReference type="Gene3D" id="2.40.70.10">
    <property type="entry name" value="Acid Proteases"/>
    <property type="match status" value="2"/>
</dbReference>
<gene>
    <name evidence="12" type="ORF">QBC36DRAFT_323918</name>
</gene>
<evidence type="ECO:0000256" key="9">
    <source>
        <dbReference type="SAM" id="MobiDB-lite"/>
    </source>
</evidence>
<feature type="compositionally biased region" description="Low complexity" evidence="9">
    <location>
        <begin position="414"/>
        <end position="511"/>
    </location>
</feature>
<dbReference type="EMBL" id="MU866130">
    <property type="protein sequence ID" value="KAK4178772.1"/>
    <property type="molecule type" value="Genomic_DNA"/>
</dbReference>
<dbReference type="Proteomes" id="UP001302321">
    <property type="component" value="Unassembled WGS sequence"/>
</dbReference>
<feature type="signal peptide" evidence="10">
    <location>
        <begin position="1"/>
        <end position="19"/>
    </location>
</feature>
<feature type="compositionally biased region" description="Low complexity" evidence="9">
    <location>
        <begin position="522"/>
        <end position="541"/>
    </location>
</feature>
<keyword evidence="13" id="KW-1185">Reference proteome</keyword>
<evidence type="ECO:0000256" key="7">
    <source>
        <dbReference type="PIRSR" id="PIRSR601461-1"/>
    </source>
</evidence>
<dbReference type="InterPro" id="IPR001969">
    <property type="entry name" value="Aspartic_peptidase_AS"/>
</dbReference>
<evidence type="ECO:0000256" key="2">
    <source>
        <dbReference type="ARBA" id="ARBA00022670"/>
    </source>
</evidence>
<keyword evidence="6" id="KW-0865">Zymogen</keyword>
<evidence type="ECO:0000256" key="10">
    <source>
        <dbReference type="SAM" id="SignalP"/>
    </source>
</evidence>
<evidence type="ECO:0000256" key="3">
    <source>
        <dbReference type="ARBA" id="ARBA00022729"/>
    </source>
</evidence>
<evidence type="ECO:0000313" key="13">
    <source>
        <dbReference type="Proteomes" id="UP001302321"/>
    </source>
</evidence>
<dbReference type="PANTHER" id="PTHR47965:SF12">
    <property type="entry name" value="ASPARTIC PROTEINASE 3-RELATED"/>
    <property type="match status" value="1"/>
</dbReference>
<evidence type="ECO:0000313" key="12">
    <source>
        <dbReference type="EMBL" id="KAK4178772.1"/>
    </source>
</evidence>
<feature type="region of interest" description="Disordered" evidence="9">
    <location>
        <begin position="404"/>
        <end position="561"/>
    </location>
</feature>
<dbReference type="GO" id="GO:0009277">
    <property type="term" value="C:fungal-type cell wall"/>
    <property type="evidence" value="ECO:0007669"/>
    <property type="project" value="TreeGrafter"/>
</dbReference>
<dbReference type="PROSITE" id="PS51767">
    <property type="entry name" value="PEPTIDASE_A1"/>
    <property type="match status" value="1"/>
</dbReference>
<feature type="active site" evidence="7">
    <location>
        <position position="83"/>
    </location>
</feature>
<evidence type="ECO:0000256" key="5">
    <source>
        <dbReference type="ARBA" id="ARBA00022801"/>
    </source>
</evidence>
<dbReference type="AlphaFoldDB" id="A0AAN6WER8"/>
<evidence type="ECO:0000256" key="6">
    <source>
        <dbReference type="ARBA" id="ARBA00023145"/>
    </source>
</evidence>
<evidence type="ECO:0000256" key="1">
    <source>
        <dbReference type="ARBA" id="ARBA00007447"/>
    </source>
</evidence>
<comment type="similarity">
    <text evidence="1 8">Belongs to the peptidase A1 family.</text>
</comment>
<feature type="domain" description="Peptidase A1" evidence="11">
    <location>
        <begin position="65"/>
        <end position="383"/>
    </location>
</feature>
<sequence>MPSSKLLSLLAFLPAAALASDNGAVRPSGLVRHSLTTQEGGSLFSKHSKRQLATTSSAKRAGTLYTINLKFGTPGQSVPVQIDTTQSEFFANPRCNTASNPAFCQSQPRFTMSSTLIDLGVQGSIRLRNDGNVDFQYVSDYIGIESARVTQQIFGVAYNSVGPTNAMLGLAPSLQGWSNGYPLLLDSLTSQGHISSRAWSLDVKGIASQSGSVIFGGIDTNKFIEDLVKLPIVPAAQSPDGWTRYWIRLDGLSVNQADGSVVDAWAKSDGGVGQPFVIDSGASLTALPSSIYSQFVAVFPSATPNNDGALIVDCPTEGEGGSVDFIFDGKVISVPFSDFVSRVPDTNTCLLGVYEDSFPVLGANFLRAAYVVFDQDNRNIHLAQSADCGAESLMAIGSGSNAVPSITGCPAPVTSTTTTESSTTTEEATTTTTTEEVTTTSEEATTTNEEATTTTTEESTTTTEESTTTTEEATTSTEEATASTEEAATTTEEATTTTEEASITESATETATDSEESECATEFESATETATETATQTATESVIETSAAEPSITATETSAFETSAVETTSFPITTTAPPLLTITYTETSTSTITSCPPSVPKCPVGSVTIVTQVITATTSVCPQTTATYTFPGGGPSKEPVVVTLTPVKPLPAPITVPGCSCTASPFPTGTGLAPGQPTTLATVPHIPGTSVPQFPGTDVPHVPGTDAPHLPVTHVPHLPGTGVPPVATHPAHGGHNGTNPIPTVIPPQSQPSEPVTAGAAKMATMMSWGAAVAVGGVLASML</sequence>
<dbReference type="Pfam" id="PF00026">
    <property type="entry name" value="Asp"/>
    <property type="match status" value="1"/>
</dbReference>
<evidence type="ECO:0000256" key="4">
    <source>
        <dbReference type="ARBA" id="ARBA00022750"/>
    </source>
</evidence>
<comment type="caution">
    <text evidence="12">The sequence shown here is derived from an EMBL/GenBank/DDBJ whole genome shotgun (WGS) entry which is preliminary data.</text>
</comment>
<proteinExistence type="inferred from homology"/>
<dbReference type="SUPFAM" id="SSF50630">
    <property type="entry name" value="Acid proteases"/>
    <property type="match status" value="1"/>
</dbReference>
<keyword evidence="5 8" id="KW-0378">Hydrolase</keyword>
<keyword evidence="3 10" id="KW-0732">Signal</keyword>
<dbReference type="GO" id="GO:0004190">
    <property type="term" value="F:aspartic-type endopeptidase activity"/>
    <property type="evidence" value="ECO:0007669"/>
    <property type="project" value="UniProtKB-KW"/>
</dbReference>
<dbReference type="PRINTS" id="PR00792">
    <property type="entry name" value="PEPSIN"/>
</dbReference>
<protein>
    <submittedName>
        <fullName evidence="12">Aspartyl protease</fullName>
    </submittedName>
</protein>
<evidence type="ECO:0000256" key="8">
    <source>
        <dbReference type="RuleBase" id="RU000454"/>
    </source>
</evidence>
<feature type="active site" evidence="7">
    <location>
        <position position="279"/>
    </location>
</feature>
<reference evidence="12" key="2">
    <citation type="submission" date="2023-05" db="EMBL/GenBank/DDBJ databases">
        <authorList>
            <consortium name="Lawrence Berkeley National Laboratory"/>
            <person name="Steindorff A."/>
            <person name="Hensen N."/>
            <person name="Bonometti L."/>
            <person name="Westerberg I."/>
            <person name="Brannstrom I.O."/>
            <person name="Guillou S."/>
            <person name="Cros-Aarteil S."/>
            <person name="Calhoun S."/>
            <person name="Haridas S."/>
            <person name="Kuo A."/>
            <person name="Mondo S."/>
            <person name="Pangilinan J."/>
            <person name="Riley R."/>
            <person name="Labutti K."/>
            <person name="Andreopoulos B."/>
            <person name="Lipzen A."/>
            <person name="Chen C."/>
            <person name="Yanf M."/>
            <person name="Daum C."/>
            <person name="Ng V."/>
            <person name="Clum A."/>
            <person name="Ohm R."/>
            <person name="Martin F."/>
            <person name="Silar P."/>
            <person name="Natvig D."/>
            <person name="Lalanne C."/>
            <person name="Gautier V."/>
            <person name="Ament-Velasquez S.L."/>
            <person name="Kruys A."/>
            <person name="Hutchinson M.I."/>
            <person name="Powell A.J."/>
            <person name="Barry K."/>
            <person name="Miller A.N."/>
            <person name="Grigoriev I.V."/>
            <person name="Debuchy R."/>
            <person name="Gladieux P."/>
            <person name="Thoren M.H."/>
            <person name="Johannesson H."/>
        </authorList>
    </citation>
    <scope>NUCLEOTIDE SEQUENCE</scope>
    <source>
        <strain evidence="12">CBS 892.96</strain>
    </source>
</reference>
<feature type="compositionally biased region" description="Acidic residues" evidence="9">
    <location>
        <begin position="512"/>
        <end position="521"/>
    </location>
</feature>
<keyword evidence="4 8" id="KW-0064">Aspartyl protease</keyword>
<reference evidence="12" key="1">
    <citation type="journal article" date="2023" name="Mol. Phylogenet. Evol.">
        <title>Genome-scale phylogeny and comparative genomics of the fungal order Sordariales.</title>
        <authorList>
            <person name="Hensen N."/>
            <person name="Bonometti L."/>
            <person name="Westerberg I."/>
            <person name="Brannstrom I.O."/>
            <person name="Guillou S."/>
            <person name="Cros-Aarteil S."/>
            <person name="Calhoun S."/>
            <person name="Haridas S."/>
            <person name="Kuo A."/>
            <person name="Mondo S."/>
            <person name="Pangilinan J."/>
            <person name="Riley R."/>
            <person name="LaButti K."/>
            <person name="Andreopoulos B."/>
            <person name="Lipzen A."/>
            <person name="Chen C."/>
            <person name="Yan M."/>
            <person name="Daum C."/>
            <person name="Ng V."/>
            <person name="Clum A."/>
            <person name="Steindorff A."/>
            <person name="Ohm R.A."/>
            <person name="Martin F."/>
            <person name="Silar P."/>
            <person name="Natvig D.O."/>
            <person name="Lalanne C."/>
            <person name="Gautier V."/>
            <person name="Ament-Velasquez S.L."/>
            <person name="Kruys A."/>
            <person name="Hutchinson M.I."/>
            <person name="Powell A.J."/>
            <person name="Barry K."/>
            <person name="Miller A.N."/>
            <person name="Grigoriev I.V."/>
            <person name="Debuchy R."/>
            <person name="Gladieux P."/>
            <person name="Hiltunen Thoren M."/>
            <person name="Johannesson H."/>
        </authorList>
    </citation>
    <scope>NUCLEOTIDE SEQUENCE</scope>
    <source>
        <strain evidence="12">CBS 892.96</strain>
    </source>
</reference>
<dbReference type="InterPro" id="IPR001461">
    <property type="entry name" value="Aspartic_peptidase_A1"/>
</dbReference>
<keyword evidence="2 8" id="KW-0645">Protease</keyword>
<dbReference type="InterPro" id="IPR033121">
    <property type="entry name" value="PEPTIDASE_A1"/>
</dbReference>
<dbReference type="PROSITE" id="PS00141">
    <property type="entry name" value="ASP_PROTEASE"/>
    <property type="match status" value="1"/>
</dbReference>
<dbReference type="PANTHER" id="PTHR47965">
    <property type="entry name" value="ASPARTYL PROTEASE-RELATED"/>
    <property type="match status" value="1"/>
</dbReference>